<keyword evidence="4" id="KW-1185">Reference proteome</keyword>
<gene>
    <name evidence="3" type="primary">infB</name>
    <name evidence="3" type="ORF">SNEC2469_LOCUS22923</name>
</gene>
<dbReference type="AlphaFoldDB" id="A0A812YIR5"/>
<evidence type="ECO:0000256" key="2">
    <source>
        <dbReference type="SAM" id="SignalP"/>
    </source>
</evidence>
<evidence type="ECO:0000313" key="3">
    <source>
        <dbReference type="EMBL" id="CAE7782078.1"/>
    </source>
</evidence>
<keyword evidence="2" id="KW-0732">Signal</keyword>
<organism evidence="3 4">
    <name type="scientific">Symbiodinium necroappetens</name>
    <dbReference type="NCBI Taxonomy" id="1628268"/>
    <lineage>
        <taxon>Eukaryota</taxon>
        <taxon>Sar</taxon>
        <taxon>Alveolata</taxon>
        <taxon>Dinophyceae</taxon>
        <taxon>Suessiales</taxon>
        <taxon>Symbiodiniaceae</taxon>
        <taxon>Symbiodinium</taxon>
    </lineage>
</organism>
<feature type="signal peptide" evidence="2">
    <location>
        <begin position="1"/>
        <end position="16"/>
    </location>
</feature>
<proteinExistence type="predicted"/>
<feature type="compositionally biased region" description="Polar residues" evidence="1">
    <location>
        <begin position="128"/>
        <end position="142"/>
    </location>
</feature>
<dbReference type="EMBL" id="CAJNJA010042252">
    <property type="protein sequence ID" value="CAE7782078.1"/>
    <property type="molecule type" value="Genomic_DNA"/>
</dbReference>
<evidence type="ECO:0000256" key="1">
    <source>
        <dbReference type="SAM" id="MobiDB-lite"/>
    </source>
</evidence>
<protein>
    <submittedName>
        <fullName evidence="3">InfB protein</fullName>
    </submittedName>
</protein>
<evidence type="ECO:0000313" key="4">
    <source>
        <dbReference type="Proteomes" id="UP000601435"/>
    </source>
</evidence>
<reference evidence="3" key="1">
    <citation type="submission" date="2021-02" db="EMBL/GenBank/DDBJ databases">
        <authorList>
            <person name="Dougan E. K."/>
            <person name="Rhodes N."/>
            <person name="Thang M."/>
            <person name="Chan C."/>
        </authorList>
    </citation>
    <scope>NUCLEOTIDE SEQUENCE</scope>
</reference>
<accession>A0A812YIR5</accession>
<feature type="chain" id="PRO_5032330181" evidence="2">
    <location>
        <begin position="17"/>
        <end position="281"/>
    </location>
</feature>
<comment type="caution">
    <text evidence="3">The sequence shown here is derived from an EMBL/GenBank/DDBJ whole genome shotgun (WGS) entry which is preliminary data.</text>
</comment>
<name>A0A812YIR5_9DINO</name>
<dbReference type="Proteomes" id="UP000601435">
    <property type="component" value="Unassembled WGS sequence"/>
</dbReference>
<feature type="region of interest" description="Disordered" evidence="1">
    <location>
        <begin position="93"/>
        <end position="151"/>
    </location>
</feature>
<feature type="compositionally biased region" description="Basic and acidic residues" evidence="1">
    <location>
        <begin position="104"/>
        <end position="127"/>
    </location>
</feature>
<dbReference type="OrthoDB" id="10527492at2759"/>
<sequence>MALLSLLGLFVPVLSAAQGDYQKYMSQYAGDYEKYMHGGGGNGGSGDYEKYYKKYMSQYGSGASGGYEKFMSQYAGDYASKYMPSSAESKKSAEAKPVSFAASDDSHSKKDSAKESDEKAHHSEHEQSGYQQYMNQGPQSGDYSKYMQGHGSQGSGYQQYYSKYTQNHGSQGGDYQQHLQSYGGDYSKYMQGHGSQAGDYKQYMQSYGGDYSKYMQGQGSQEQATAPAELAAVPTPSPFLFVAATLAAGSFVAGLLRLRRQHQALQESDDLVYVEAPMDVA</sequence>